<protein>
    <submittedName>
        <fullName evidence="4">Glycosyltransferase family 2 protein</fullName>
    </submittedName>
</protein>
<evidence type="ECO:0000256" key="3">
    <source>
        <dbReference type="ARBA" id="ARBA00022679"/>
    </source>
</evidence>
<dbReference type="SUPFAM" id="SSF53448">
    <property type="entry name" value="Nucleotide-diphospho-sugar transferases"/>
    <property type="match status" value="1"/>
</dbReference>
<gene>
    <name evidence="4" type="ORF">ETU09_04120</name>
</gene>
<dbReference type="Gene3D" id="3.90.550.10">
    <property type="entry name" value="Spore Coat Polysaccharide Biosynthesis Protein SpsA, Chain A"/>
    <property type="match status" value="1"/>
</dbReference>
<reference evidence="4 5" key="1">
    <citation type="submission" date="2019-02" db="EMBL/GenBank/DDBJ databases">
        <title>Apibacter muscae sp. nov.: a novel member of the house fly microbiota.</title>
        <authorList>
            <person name="Park R."/>
        </authorList>
    </citation>
    <scope>NUCLEOTIDE SEQUENCE [LARGE SCALE GENOMIC DNA]</scope>
    <source>
        <strain evidence="4 5">AL1</strain>
    </source>
</reference>
<dbReference type="Proteomes" id="UP000319499">
    <property type="component" value="Unassembled WGS sequence"/>
</dbReference>
<keyword evidence="5" id="KW-1185">Reference proteome</keyword>
<name>A0A563DGP9_9FLAO</name>
<comment type="similarity">
    <text evidence="1">Belongs to the glycosyltransferase 2 family.</text>
</comment>
<dbReference type="PANTHER" id="PTHR43179:SF12">
    <property type="entry name" value="GALACTOFURANOSYLTRANSFERASE GLFT2"/>
    <property type="match status" value="1"/>
</dbReference>
<dbReference type="AlphaFoldDB" id="A0A563DGP9"/>
<organism evidence="4 5">
    <name type="scientific">Apibacter muscae</name>
    <dbReference type="NCBI Taxonomy" id="2509004"/>
    <lineage>
        <taxon>Bacteria</taxon>
        <taxon>Pseudomonadati</taxon>
        <taxon>Bacteroidota</taxon>
        <taxon>Flavobacteriia</taxon>
        <taxon>Flavobacteriales</taxon>
        <taxon>Weeksellaceae</taxon>
        <taxon>Apibacter</taxon>
    </lineage>
</organism>
<sequence>MGMTYIILLNYNGYEDTIECLESLLKLKIINYQIIVIDNSETNTSINYFQKWAKGERESIVTSFPSIIYPLQEKPIDCIFIEENELINFKKNKIIFTKAKENKGFAAGNNIALHYILKYGNKDSFIWLLNNDTIVENNTLSSLIACYEKDKSVGILGAKLLYYYEPSKIQTIGGKFHPKFYYPYLVGEGLKATINKLEEKIDYAIGASLFVSYENLNKIGVLCEDYFLYYEELDWSYRAKQEGLKTDWCPEAIVYHKEGKSIGTSSNHKKRSILSQKHMFRSRKIFCEKYYKISFQFYTSTFLMFFNRIRRFNFTEARIVLESMFIK</sequence>
<dbReference type="OrthoDB" id="9771846at2"/>
<dbReference type="PANTHER" id="PTHR43179">
    <property type="entry name" value="RHAMNOSYLTRANSFERASE WBBL"/>
    <property type="match status" value="1"/>
</dbReference>
<evidence type="ECO:0000256" key="1">
    <source>
        <dbReference type="ARBA" id="ARBA00006739"/>
    </source>
</evidence>
<evidence type="ECO:0000256" key="2">
    <source>
        <dbReference type="ARBA" id="ARBA00022676"/>
    </source>
</evidence>
<proteinExistence type="inferred from homology"/>
<dbReference type="GO" id="GO:0016757">
    <property type="term" value="F:glycosyltransferase activity"/>
    <property type="evidence" value="ECO:0007669"/>
    <property type="project" value="UniProtKB-KW"/>
</dbReference>
<accession>A0A563DGP9</accession>
<keyword evidence="3 4" id="KW-0808">Transferase</keyword>
<comment type="caution">
    <text evidence="4">The sequence shown here is derived from an EMBL/GenBank/DDBJ whole genome shotgun (WGS) entry which is preliminary data.</text>
</comment>
<dbReference type="EMBL" id="SELH01000016">
    <property type="protein sequence ID" value="TWP29033.1"/>
    <property type="molecule type" value="Genomic_DNA"/>
</dbReference>
<evidence type="ECO:0000313" key="4">
    <source>
        <dbReference type="EMBL" id="TWP29033.1"/>
    </source>
</evidence>
<keyword evidence="2" id="KW-0328">Glycosyltransferase</keyword>
<dbReference type="InterPro" id="IPR029044">
    <property type="entry name" value="Nucleotide-diphossugar_trans"/>
</dbReference>
<evidence type="ECO:0000313" key="5">
    <source>
        <dbReference type="Proteomes" id="UP000319499"/>
    </source>
</evidence>
<dbReference type="CDD" id="cd04186">
    <property type="entry name" value="GT_2_like_c"/>
    <property type="match status" value="1"/>
</dbReference>